<name>A0AAW1U2C5_9CUCU</name>
<feature type="signal peptide" evidence="4">
    <location>
        <begin position="1"/>
        <end position="19"/>
    </location>
</feature>
<dbReference type="InterPro" id="IPR052444">
    <property type="entry name" value="Spz/Toll_ligand-like"/>
</dbReference>
<evidence type="ECO:0000256" key="2">
    <source>
        <dbReference type="ARBA" id="ARBA00023157"/>
    </source>
</evidence>
<evidence type="ECO:0000259" key="5">
    <source>
        <dbReference type="Pfam" id="PF16077"/>
    </source>
</evidence>
<comment type="caution">
    <text evidence="6">The sequence shown here is derived from an EMBL/GenBank/DDBJ whole genome shotgun (WGS) entry which is preliminary data.</text>
</comment>
<accession>A0AAW1U2C5</accession>
<dbReference type="GO" id="GO:0021556">
    <property type="term" value="P:central nervous system formation"/>
    <property type="evidence" value="ECO:0007669"/>
    <property type="project" value="TreeGrafter"/>
</dbReference>
<keyword evidence="2" id="KW-1015">Disulfide bond</keyword>
<dbReference type="InterPro" id="IPR032104">
    <property type="entry name" value="Spaetzle"/>
</dbReference>
<dbReference type="InterPro" id="IPR029034">
    <property type="entry name" value="Cystine-knot_cytokine"/>
</dbReference>
<dbReference type="PANTHER" id="PTHR23199">
    <property type="entry name" value="NEUROTROPHIN 1-RELATED"/>
    <property type="match status" value="1"/>
</dbReference>
<dbReference type="AlphaFoldDB" id="A0AAW1U2C5"/>
<protein>
    <recommendedName>
        <fullName evidence="5">Spaetzle domain-containing protein</fullName>
    </recommendedName>
</protein>
<dbReference type="GO" id="GO:0005615">
    <property type="term" value="C:extracellular space"/>
    <property type="evidence" value="ECO:0007669"/>
    <property type="project" value="UniProtKB-ARBA"/>
</dbReference>
<keyword evidence="1 4" id="KW-0732">Signal</keyword>
<evidence type="ECO:0000313" key="7">
    <source>
        <dbReference type="Proteomes" id="UP001431783"/>
    </source>
</evidence>
<dbReference type="Proteomes" id="UP001431783">
    <property type="component" value="Unassembled WGS sequence"/>
</dbReference>
<dbReference type="Pfam" id="PF16077">
    <property type="entry name" value="Spaetzle"/>
    <property type="match status" value="1"/>
</dbReference>
<feature type="domain" description="Spaetzle" evidence="5">
    <location>
        <begin position="93"/>
        <end position="177"/>
    </location>
</feature>
<keyword evidence="7" id="KW-1185">Reference proteome</keyword>
<evidence type="ECO:0000256" key="4">
    <source>
        <dbReference type="SAM" id="SignalP"/>
    </source>
</evidence>
<organism evidence="6 7">
    <name type="scientific">Henosepilachna vigintioctopunctata</name>
    <dbReference type="NCBI Taxonomy" id="420089"/>
    <lineage>
        <taxon>Eukaryota</taxon>
        <taxon>Metazoa</taxon>
        <taxon>Ecdysozoa</taxon>
        <taxon>Arthropoda</taxon>
        <taxon>Hexapoda</taxon>
        <taxon>Insecta</taxon>
        <taxon>Pterygota</taxon>
        <taxon>Neoptera</taxon>
        <taxon>Endopterygota</taxon>
        <taxon>Coleoptera</taxon>
        <taxon>Polyphaga</taxon>
        <taxon>Cucujiformia</taxon>
        <taxon>Coccinelloidea</taxon>
        <taxon>Coccinellidae</taxon>
        <taxon>Epilachninae</taxon>
        <taxon>Epilachnini</taxon>
        <taxon>Henosepilachna</taxon>
    </lineage>
</organism>
<dbReference type="GO" id="GO:0045087">
    <property type="term" value="P:innate immune response"/>
    <property type="evidence" value="ECO:0007669"/>
    <property type="project" value="TreeGrafter"/>
</dbReference>
<evidence type="ECO:0000256" key="1">
    <source>
        <dbReference type="ARBA" id="ARBA00022729"/>
    </source>
</evidence>
<dbReference type="EMBL" id="JARQZJ010000032">
    <property type="protein sequence ID" value="KAK9874701.1"/>
    <property type="molecule type" value="Genomic_DNA"/>
</dbReference>
<dbReference type="Gene3D" id="2.10.90.10">
    <property type="entry name" value="Cystine-knot cytokines"/>
    <property type="match status" value="1"/>
</dbReference>
<proteinExistence type="predicted"/>
<gene>
    <name evidence="6" type="ORF">WA026_005521</name>
</gene>
<dbReference type="GO" id="GO:0008083">
    <property type="term" value="F:growth factor activity"/>
    <property type="evidence" value="ECO:0007669"/>
    <property type="project" value="TreeGrafter"/>
</dbReference>
<dbReference type="SUPFAM" id="SSF57501">
    <property type="entry name" value="Cystine-knot cytokines"/>
    <property type="match status" value="1"/>
</dbReference>
<reference evidence="6 7" key="1">
    <citation type="submission" date="2023-03" db="EMBL/GenBank/DDBJ databases">
        <title>Genome insight into feeding habits of ladybird beetles.</title>
        <authorList>
            <person name="Li H.-S."/>
            <person name="Huang Y.-H."/>
            <person name="Pang H."/>
        </authorList>
    </citation>
    <scope>NUCLEOTIDE SEQUENCE [LARGE SCALE GENOMIC DNA]</scope>
    <source>
        <strain evidence="6">SYSU_2023b</strain>
        <tissue evidence="6">Whole body</tissue>
    </source>
</reference>
<evidence type="ECO:0000313" key="6">
    <source>
        <dbReference type="EMBL" id="KAK9874701.1"/>
    </source>
</evidence>
<evidence type="ECO:0000256" key="3">
    <source>
        <dbReference type="ARBA" id="ARBA00023180"/>
    </source>
</evidence>
<dbReference type="GO" id="GO:0005121">
    <property type="term" value="F:Toll binding"/>
    <property type="evidence" value="ECO:0007669"/>
    <property type="project" value="TreeGrafter"/>
</dbReference>
<feature type="chain" id="PRO_5043979749" description="Spaetzle domain-containing protein" evidence="4">
    <location>
        <begin position="20"/>
        <end position="229"/>
    </location>
</feature>
<sequence>MQILLILLLSLLFAIHIESIPYHFQGEYQNGIHTDEKDHNSNGVADYGEWDTDYPEVHISNLLETFPGIAEIFSTSTDFDNFVYDENETNDMDLCKSWKGSIMPRKYRNINNVSKFIVNQVGAVQNIQVTVCMGSTCSDAEEFNDEVSSSCKQNYLRMQLLTLKNDNKTLEWDFFDFLADVYVYLCISMKNVGTNFNEINSKHNNNKKFKLEVGVLPLSYISMAKMLKF</sequence>
<dbReference type="PANTHER" id="PTHR23199:SF12">
    <property type="entry name" value="NEUROTROPHIN 1-RELATED"/>
    <property type="match status" value="1"/>
</dbReference>
<keyword evidence="3" id="KW-0325">Glycoprotein</keyword>